<keyword evidence="3" id="KW-0808">Transferase</keyword>
<dbReference type="PROSITE" id="PS00856">
    <property type="entry name" value="GUANYLATE_KINASE_1"/>
    <property type="match status" value="1"/>
</dbReference>
<name>A0A382IVW5_9ZZZZ</name>
<dbReference type="InterPro" id="IPR020590">
    <property type="entry name" value="Guanylate_kinase_CS"/>
</dbReference>
<dbReference type="InterPro" id="IPR027417">
    <property type="entry name" value="P-loop_NTPase"/>
</dbReference>
<gene>
    <name evidence="8" type="ORF">METZ01_LOCUS255897</name>
</gene>
<organism evidence="8">
    <name type="scientific">marine metagenome</name>
    <dbReference type="NCBI Taxonomy" id="408172"/>
    <lineage>
        <taxon>unclassified sequences</taxon>
        <taxon>metagenomes</taxon>
        <taxon>ecological metagenomes</taxon>
    </lineage>
</organism>
<evidence type="ECO:0000256" key="4">
    <source>
        <dbReference type="ARBA" id="ARBA00022741"/>
    </source>
</evidence>
<dbReference type="GO" id="GO:0004385">
    <property type="term" value="F:GMP kinase activity"/>
    <property type="evidence" value="ECO:0007669"/>
    <property type="project" value="UniProtKB-EC"/>
</dbReference>
<dbReference type="SMART" id="SM00072">
    <property type="entry name" value="GuKc"/>
    <property type="match status" value="1"/>
</dbReference>
<dbReference type="Gene3D" id="3.40.50.300">
    <property type="entry name" value="P-loop containing nucleotide triphosphate hydrolases"/>
    <property type="match status" value="1"/>
</dbReference>
<dbReference type="EC" id="2.7.4.8" evidence="2"/>
<evidence type="ECO:0000256" key="3">
    <source>
        <dbReference type="ARBA" id="ARBA00022679"/>
    </source>
</evidence>
<comment type="similarity">
    <text evidence="1">Belongs to the guanylate kinase family.</text>
</comment>
<dbReference type="PANTHER" id="PTHR23117:SF13">
    <property type="entry name" value="GUANYLATE KINASE"/>
    <property type="match status" value="1"/>
</dbReference>
<dbReference type="InterPro" id="IPR008144">
    <property type="entry name" value="Guanylate_kin-like_dom"/>
</dbReference>
<dbReference type="InterPro" id="IPR008145">
    <property type="entry name" value="GK/Ca_channel_bsu"/>
</dbReference>
<dbReference type="PROSITE" id="PS50052">
    <property type="entry name" value="GUANYLATE_KINASE_2"/>
    <property type="match status" value="1"/>
</dbReference>
<dbReference type="GO" id="GO:0005524">
    <property type="term" value="F:ATP binding"/>
    <property type="evidence" value="ECO:0007669"/>
    <property type="project" value="UniProtKB-KW"/>
</dbReference>
<dbReference type="Gene3D" id="3.30.63.10">
    <property type="entry name" value="Guanylate Kinase phosphate binding domain"/>
    <property type="match status" value="1"/>
</dbReference>
<dbReference type="Pfam" id="PF00625">
    <property type="entry name" value="Guanylate_kin"/>
    <property type="match status" value="1"/>
</dbReference>
<keyword evidence="5" id="KW-0418">Kinase</keyword>
<dbReference type="GO" id="GO:0005829">
    <property type="term" value="C:cytosol"/>
    <property type="evidence" value="ECO:0007669"/>
    <property type="project" value="TreeGrafter"/>
</dbReference>
<protein>
    <recommendedName>
        <fullName evidence="2">guanylate kinase</fullName>
        <ecNumber evidence="2">2.7.4.8</ecNumber>
    </recommendedName>
</protein>
<keyword evidence="6" id="KW-0067">ATP-binding</keyword>
<dbReference type="HAMAP" id="MF_00328">
    <property type="entry name" value="Guanylate_kinase"/>
    <property type="match status" value="1"/>
</dbReference>
<keyword evidence="4" id="KW-0547">Nucleotide-binding</keyword>
<dbReference type="CDD" id="cd00071">
    <property type="entry name" value="GMPK"/>
    <property type="match status" value="1"/>
</dbReference>
<dbReference type="FunFam" id="3.30.63.10:FF:000002">
    <property type="entry name" value="Guanylate kinase 1"/>
    <property type="match status" value="1"/>
</dbReference>
<proteinExistence type="inferred from homology"/>
<dbReference type="NCBIfam" id="TIGR03263">
    <property type="entry name" value="guanyl_kin"/>
    <property type="match status" value="1"/>
</dbReference>
<evidence type="ECO:0000256" key="2">
    <source>
        <dbReference type="ARBA" id="ARBA00012961"/>
    </source>
</evidence>
<accession>A0A382IVW5</accession>
<feature type="domain" description="Guanylate kinase-like" evidence="7">
    <location>
        <begin position="4"/>
        <end position="184"/>
    </location>
</feature>
<dbReference type="InterPro" id="IPR017665">
    <property type="entry name" value="Guanylate_kinase"/>
</dbReference>
<dbReference type="SUPFAM" id="SSF52540">
    <property type="entry name" value="P-loop containing nucleoside triphosphate hydrolases"/>
    <property type="match status" value="1"/>
</dbReference>
<evidence type="ECO:0000259" key="7">
    <source>
        <dbReference type="PROSITE" id="PS50052"/>
    </source>
</evidence>
<evidence type="ECO:0000256" key="1">
    <source>
        <dbReference type="ARBA" id="ARBA00005790"/>
    </source>
</evidence>
<reference evidence="8" key="1">
    <citation type="submission" date="2018-05" db="EMBL/GenBank/DDBJ databases">
        <authorList>
            <person name="Lanie J.A."/>
            <person name="Ng W.-L."/>
            <person name="Kazmierczak K.M."/>
            <person name="Andrzejewski T.M."/>
            <person name="Davidsen T.M."/>
            <person name="Wayne K.J."/>
            <person name="Tettelin H."/>
            <person name="Glass J.I."/>
            <person name="Rusch D."/>
            <person name="Podicherti R."/>
            <person name="Tsui H.-C.T."/>
            <person name="Winkler M.E."/>
        </authorList>
    </citation>
    <scope>NUCLEOTIDE SEQUENCE</scope>
</reference>
<dbReference type="AlphaFoldDB" id="A0A382IVW5"/>
<dbReference type="PANTHER" id="PTHR23117">
    <property type="entry name" value="GUANYLATE KINASE-RELATED"/>
    <property type="match status" value="1"/>
</dbReference>
<evidence type="ECO:0000256" key="5">
    <source>
        <dbReference type="ARBA" id="ARBA00022777"/>
    </source>
</evidence>
<sequence length="209" mass="23668">MRKGLLFIVSAPSGTGKTTLVEKLVQRVPDVVMSRSYTSRAPRPSERDGVDYNFIDEKRFSSMVSAGEFLEWANVFDHRYGTAAGDIDREQHQGRDVVLVIDVQGARQIHERGVDAITIFVLPPSFRELEARLRQRSDTNTTELKLRQRLETARREVSESNGYDYLVVNEDLDRCVSRLESIVVSERLKTTVADTQVTDIVAAFRSSES</sequence>
<evidence type="ECO:0000256" key="6">
    <source>
        <dbReference type="ARBA" id="ARBA00022840"/>
    </source>
</evidence>
<evidence type="ECO:0000313" key="8">
    <source>
        <dbReference type="EMBL" id="SVC03043.1"/>
    </source>
</evidence>
<dbReference type="EMBL" id="UINC01069567">
    <property type="protein sequence ID" value="SVC03043.1"/>
    <property type="molecule type" value="Genomic_DNA"/>
</dbReference>